<reference evidence="2" key="1">
    <citation type="journal article" date="2013" name="Science">
        <title>The Amborella genome and the evolution of flowering plants.</title>
        <authorList>
            <consortium name="Amborella Genome Project"/>
        </authorList>
    </citation>
    <scope>NUCLEOTIDE SEQUENCE [LARGE SCALE GENOMIC DNA]</scope>
</reference>
<evidence type="ECO:0000313" key="2">
    <source>
        <dbReference type="Proteomes" id="UP000017836"/>
    </source>
</evidence>
<proteinExistence type="predicted"/>
<dbReference type="EMBL" id="KI394485">
    <property type="protein sequence ID" value="ERN02822.1"/>
    <property type="molecule type" value="Genomic_DNA"/>
</dbReference>
<keyword evidence="2" id="KW-1185">Reference proteome</keyword>
<dbReference type="Proteomes" id="UP000017836">
    <property type="component" value="Unassembled WGS sequence"/>
</dbReference>
<protein>
    <submittedName>
        <fullName evidence="1">Uncharacterized protein</fullName>
    </submittedName>
</protein>
<evidence type="ECO:0000313" key="1">
    <source>
        <dbReference type="EMBL" id="ERN02822.1"/>
    </source>
</evidence>
<dbReference type="AlphaFoldDB" id="W1NYZ4"/>
<dbReference type="HOGENOM" id="CLU_2870592_0_0_1"/>
<gene>
    <name evidence="1" type="ORF">AMTR_s00086p00138590</name>
</gene>
<name>W1NYZ4_AMBTC</name>
<organism evidence="1 2">
    <name type="scientific">Amborella trichopoda</name>
    <dbReference type="NCBI Taxonomy" id="13333"/>
    <lineage>
        <taxon>Eukaryota</taxon>
        <taxon>Viridiplantae</taxon>
        <taxon>Streptophyta</taxon>
        <taxon>Embryophyta</taxon>
        <taxon>Tracheophyta</taxon>
        <taxon>Spermatophyta</taxon>
        <taxon>Magnoliopsida</taxon>
        <taxon>Amborellales</taxon>
        <taxon>Amborellaceae</taxon>
        <taxon>Amborella</taxon>
    </lineage>
</organism>
<sequence>MGGSCGRRARLERGEAVVVVAGEEDDHYATVLVAEELRDMRRPTLLGSVMVVTPLACLEVGPKG</sequence>
<accession>W1NYZ4</accession>
<dbReference type="Gramene" id="ERN02822">
    <property type="protein sequence ID" value="ERN02822"/>
    <property type="gene ID" value="AMTR_s00086p00138590"/>
</dbReference>